<name>A0A1R3X922_9RHOB</name>
<gene>
    <name evidence="1" type="ORF">SAMN05421665_2378</name>
</gene>
<dbReference type="STRING" id="287098.SAMN05421665_2378"/>
<organism evidence="1 2">
    <name type="scientific">Yoonia rosea</name>
    <dbReference type="NCBI Taxonomy" id="287098"/>
    <lineage>
        <taxon>Bacteria</taxon>
        <taxon>Pseudomonadati</taxon>
        <taxon>Pseudomonadota</taxon>
        <taxon>Alphaproteobacteria</taxon>
        <taxon>Rhodobacterales</taxon>
        <taxon>Paracoccaceae</taxon>
        <taxon>Yoonia</taxon>
    </lineage>
</organism>
<evidence type="ECO:0000313" key="2">
    <source>
        <dbReference type="Proteomes" id="UP000186997"/>
    </source>
</evidence>
<reference evidence="2" key="1">
    <citation type="submission" date="2017-01" db="EMBL/GenBank/DDBJ databases">
        <authorList>
            <person name="Varghese N."/>
            <person name="Submissions S."/>
        </authorList>
    </citation>
    <scope>NUCLEOTIDE SEQUENCE [LARGE SCALE GENOMIC DNA]</scope>
    <source>
        <strain evidence="2">DSM 29591</strain>
    </source>
</reference>
<proteinExistence type="predicted"/>
<dbReference type="Proteomes" id="UP000186997">
    <property type="component" value="Unassembled WGS sequence"/>
</dbReference>
<dbReference type="SUPFAM" id="SSF53795">
    <property type="entry name" value="PEP carboxykinase-like"/>
    <property type="match status" value="1"/>
</dbReference>
<dbReference type="Gene3D" id="3.40.50.300">
    <property type="entry name" value="P-loop containing nucleotide triphosphate hydrolases"/>
    <property type="match status" value="1"/>
</dbReference>
<dbReference type="EMBL" id="FTPR01000002">
    <property type="protein sequence ID" value="SIT87381.1"/>
    <property type="molecule type" value="Genomic_DNA"/>
</dbReference>
<sequence>MAEITRCPVISGQSLSGLSLTPQTLLEDLASLFSRAETAFDSARYSRTYGVAGETFTVSSDQKGYLNAVDRAIWSHTPDTAVSTRIFVGVAGENDCPSIAWRAAQFEERQVEAFLAPTRYRMHYYHPLSYWQVFDKQTATGLQILNRADQYPPWDLGSPLRNFLQWQLASRDGALIHAGTLGVADKGVLLAGAGGSGKSGTVLSGIMAGLTTVGDDYVFVTPSSLRAYPLFETLKQDADGLARVGLTDHPAIPAKTNWQDKYQFYIHDLGLPDLPSSLSLKALLIPRITGQAQTGLYPVSAKEAFLALAPSGVTQIPGDRPLLYATAAEISRRLPCFRLDLGGDPDEVSSTIRQFIEGI</sequence>
<protein>
    <recommendedName>
        <fullName evidence="3">Serine kinase</fullName>
    </recommendedName>
</protein>
<dbReference type="AlphaFoldDB" id="A0A1R3X922"/>
<keyword evidence="2" id="KW-1185">Reference proteome</keyword>
<dbReference type="InterPro" id="IPR027417">
    <property type="entry name" value="P-loop_NTPase"/>
</dbReference>
<evidence type="ECO:0000313" key="1">
    <source>
        <dbReference type="EMBL" id="SIT87381.1"/>
    </source>
</evidence>
<accession>A0A1R3X922</accession>
<evidence type="ECO:0008006" key="3">
    <source>
        <dbReference type="Google" id="ProtNLM"/>
    </source>
</evidence>